<comment type="caution">
    <text evidence="2">The sequence shown here is derived from an EMBL/GenBank/DDBJ whole genome shotgun (WGS) entry which is preliminary data.</text>
</comment>
<evidence type="ECO:0000313" key="2">
    <source>
        <dbReference type="EMBL" id="ORD96576.1"/>
    </source>
</evidence>
<organism evidence="2 3">
    <name type="scientific">Hepatospora eriocheir</name>
    <dbReference type="NCBI Taxonomy" id="1081669"/>
    <lineage>
        <taxon>Eukaryota</taxon>
        <taxon>Fungi</taxon>
        <taxon>Fungi incertae sedis</taxon>
        <taxon>Microsporidia</taxon>
        <taxon>Hepatosporidae</taxon>
        <taxon>Hepatospora</taxon>
    </lineage>
</organism>
<dbReference type="AlphaFoldDB" id="A0A1X0Q9Y9"/>
<dbReference type="VEuPathDB" id="MicrosporidiaDB:HERIO_1504"/>
<dbReference type="GO" id="GO:0006388">
    <property type="term" value="P:tRNA splicing, via endonucleolytic cleavage and ligation"/>
    <property type="evidence" value="ECO:0007669"/>
    <property type="project" value="InterPro"/>
</dbReference>
<dbReference type="EMBL" id="LVKB01000076">
    <property type="protein sequence ID" value="ORD96576.1"/>
    <property type="molecule type" value="Genomic_DNA"/>
</dbReference>
<dbReference type="Pfam" id="PF02778">
    <property type="entry name" value="tRNA_int_endo_N"/>
    <property type="match status" value="1"/>
</dbReference>
<evidence type="ECO:0000259" key="1">
    <source>
        <dbReference type="Pfam" id="PF02778"/>
    </source>
</evidence>
<dbReference type="VEuPathDB" id="MicrosporidiaDB:A0H76_237"/>
<dbReference type="InterPro" id="IPR006678">
    <property type="entry name" value="tRNA_intron_Endonuc_N"/>
</dbReference>
<name>A0A1X0Q9Y9_9MICR</name>
<evidence type="ECO:0000313" key="3">
    <source>
        <dbReference type="Proteomes" id="UP000192356"/>
    </source>
</evidence>
<protein>
    <recommendedName>
        <fullName evidence="1">tRNA intron endonuclease N-terminal domain-containing protein</fullName>
    </recommendedName>
</protein>
<gene>
    <name evidence="2" type="ORF">HERIO_1504</name>
</gene>
<dbReference type="GO" id="GO:0000213">
    <property type="term" value="F:tRNA-intron lyase activity"/>
    <property type="evidence" value="ECO:0007669"/>
    <property type="project" value="InterPro"/>
</dbReference>
<sequence>MTTKKIDKELNFRSYVDKNFIKYDFMYHPIIYTNKMRHYGIKIKGRLFLSYVEVLYLFVEENITFDNRRKLVNYLNDSRLLIYFKLKENSFNVLQLNNDLLVFNKTKDFNRNTTLPIYKLLVKKRIDRFDFNIKKNTLIGVTSESQVVFITVTPITLSFIKNVKTNKKN</sequence>
<reference evidence="2 3" key="1">
    <citation type="journal article" date="2017" name="Environ. Microbiol.">
        <title>Decay of the glycolytic pathway and adaptation to intranuclear parasitism within Enterocytozoonidae microsporidia.</title>
        <authorList>
            <person name="Wiredu Boakye D."/>
            <person name="Jaroenlak P."/>
            <person name="Prachumwat A."/>
            <person name="Williams T.A."/>
            <person name="Bateman K.S."/>
            <person name="Itsathitphaisarn O."/>
            <person name="Sritunyalucksana K."/>
            <person name="Paszkiewicz K.H."/>
            <person name="Moore K.A."/>
            <person name="Stentiford G.D."/>
            <person name="Williams B.A."/>
        </authorList>
    </citation>
    <scope>NUCLEOTIDE SEQUENCE [LARGE SCALE GENOMIC DNA]</scope>
    <source>
        <strain evidence="2 3">GB1</strain>
    </source>
</reference>
<accession>A0A1X0Q9Y9</accession>
<proteinExistence type="predicted"/>
<keyword evidence="3" id="KW-1185">Reference proteome</keyword>
<feature type="domain" description="tRNA intron endonuclease N-terminal" evidence="1">
    <location>
        <begin position="35"/>
        <end position="71"/>
    </location>
</feature>
<dbReference type="Proteomes" id="UP000192356">
    <property type="component" value="Unassembled WGS sequence"/>
</dbReference>